<evidence type="ECO:0000256" key="3">
    <source>
        <dbReference type="ARBA" id="ARBA00022692"/>
    </source>
</evidence>
<dbReference type="KEGG" id="tab:CIG75_03060"/>
<feature type="transmembrane region" description="Helical" evidence="6">
    <location>
        <begin position="12"/>
        <end position="34"/>
    </location>
</feature>
<dbReference type="OrthoDB" id="9814001at2"/>
<feature type="transmembrane region" description="Helical" evidence="6">
    <location>
        <begin position="136"/>
        <end position="155"/>
    </location>
</feature>
<dbReference type="InterPro" id="IPR005829">
    <property type="entry name" value="Sugar_transporter_CS"/>
</dbReference>
<dbReference type="PANTHER" id="PTHR23531">
    <property type="entry name" value="QUINOLENE RESISTANCE PROTEIN NORA"/>
    <property type="match status" value="1"/>
</dbReference>
<evidence type="ECO:0000256" key="5">
    <source>
        <dbReference type="ARBA" id="ARBA00023136"/>
    </source>
</evidence>
<keyword evidence="4 6" id="KW-1133">Transmembrane helix</keyword>
<feature type="transmembrane region" description="Helical" evidence="6">
    <location>
        <begin position="107"/>
        <end position="124"/>
    </location>
</feature>
<dbReference type="PROSITE" id="PS00216">
    <property type="entry name" value="SUGAR_TRANSPORT_1"/>
    <property type="match status" value="1"/>
</dbReference>
<dbReference type="SUPFAM" id="SSF103473">
    <property type="entry name" value="MFS general substrate transporter"/>
    <property type="match status" value="1"/>
</dbReference>
<keyword evidence="3 6" id="KW-0812">Transmembrane</keyword>
<dbReference type="Pfam" id="PF07690">
    <property type="entry name" value="MFS_1"/>
    <property type="match status" value="1"/>
</dbReference>
<feature type="transmembrane region" description="Helical" evidence="6">
    <location>
        <begin position="161"/>
        <end position="180"/>
    </location>
</feature>
<feature type="transmembrane region" description="Helical" evidence="6">
    <location>
        <begin position="287"/>
        <end position="308"/>
    </location>
</feature>
<reference evidence="8 9" key="1">
    <citation type="journal article" date="2015" name="Int. J. Syst. Evol. Microbiol.">
        <title>Tumebacillus algifaecis sp. nov., isolated from decomposing algal scum.</title>
        <authorList>
            <person name="Wu Y.F."/>
            <person name="Zhang B."/>
            <person name="Xing P."/>
            <person name="Wu Q.L."/>
            <person name="Liu S.J."/>
        </authorList>
    </citation>
    <scope>NUCLEOTIDE SEQUENCE [LARGE SCALE GENOMIC DNA]</scope>
    <source>
        <strain evidence="8 9">THMBR28</strain>
    </source>
</reference>
<feature type="transmembrane region" description="Helical" evidence="6">
    <location>
        <begin position="229"/>
        <end position="246"/>
    </location>
</feature>
<evidence type="ECO:0000313" key="8">
    <source>
        <dbReference type="EMBL" id="ASS74061.1"/>
    </source>
</evidence>
<feature type="transmembrane region" description="Helical" evidence="6">
    <location>
        <begin position="320"/>
        <end position="343"/>
    </location>
</feature>
<evidence type="ECO:0000256" key="6">
    <source>
        <dbReference type="SAM" id="Phobius"/>
    </source>
</evidence>
<comment type="subcellular location">
    <subcellularLocation>
        <location evidence="1">Cell membrane</location>
        <topology evidence="1">Multi-pass membrane protein</topology>
    </subcellularLocation>
</comment>
<accession>A0A223CXP5</accession>
<feature type="transmembrane region" description="Helical" evidence="6">
    <location>
        <begin position="40"/>
        <end position="62"/>
    </location>
</feature>
<dbReference type="EMBL" id="CP022657">
    <property type="protein sequence ID" value="ASS74061.1"/>
    <property type="molecule type" value="Genomic_DNA"/>
</dbReference>
<dbReference type="Proteomes" id="UP000214688">
    <property type="component" value="Chromosome"/>
</dbReference>
<dbReference type="RefSeq" id="WP_094235320.1">
    <property type="nucleotide sequence ID" value="NZ_CP022657.1"/>
</dbReference>
<dbReference type="AlphaFoldDB" id="A0A223CXP5"/>
<dbReference type="GO" id="GO:0005886">
    <property type="term" value="C:plasma membrane"/>
    <property type="evidence" value="ECO:0007669"/>
    <property type="project" value="UniProtKB-SubCell"/>
</dbReference>
<dbReference type="InterPro" id="IPR020846">
    <property type="entry name" value="MFS_dom"/>
</dbReference>
<sequence length="382" mass="40999">MERLWTQNFVRMMIANLLLFTSFYFLTPTLPLFVSEMGASASQVGIVIGIFTLSAVVIRPFIGGLLDRVGRRSFVLIGLLVFGLTMYLYNWTAAIGALIALRIFHGLSWAVSTTAIGTAVTDIIPPRRRGEGMGWFGLSMTVGMALGPMFGLIVLDNSSFHLLFLVTTGLGLAAFVLALLTKMPFARQKTGGKIVLFEKSVLPMMVLGFLLAVTYGGITSFFPLFAEEIHVNAGTFFIVYAITLTLTRPIAGKLSDRFGELVVLIPTVSLIVCSLIVLSLAHGTGGVVATAILYGLGFGSAQPILQSAMIRVAPADRKGVANASFFTALDLGIGLGTIILGYVSQLFGYRVLFAVCTVFGIAGLLFTLFLVKKQRSKLQSPA</sequence>
<keyword evidence="9" id="KW-1185">Reference proteome</keyword>
<feature type="domain" description="Major facilitator superfamily (MFS) profile" evidence="7">
    <location>
        <begin position="8"/>
        <end position="375"/>
    </location>
</feature>
<dbReference type="PANTHER" id="PTHR23531:SF2">
    <property type="entry name" value="PERMEASE"/>
    <property type="match status" value="1"/>
</dbReference>
<dbReference type="InterPro" id="IPR052714">
    <property type="entry name" value="MFS_Exporter"/>
</dbReference>
<evidence type="ECO:0000256" key="1">
    <source>
        <dbReference type="ARBA" id="ARBA00004651"/>
    </source>
</evidence>
<dbReference type="GO" id="GO:0022857">
    <property type="term" value="F:transmembrane transporter activity"/>
    <property type="evidence" value="ECO:0007669"/>
    <property type="project" value="InterPro"/>
</dbReference>
<feature type="transmembrane region" description="Helical" evidence="6">
    <location>
        <begin position="258"/>
        <end position="281"/>
    </location>
</feature>
<keyword evidence="2" id="KW-0813">Transport</keyword>
<evidence type="ECO:0000313" key="9">
    <source>
        <dbReference type="Proteomes" id="UP000214688"/>
    </source>
</evidence>
<dbReference type="InterPro" id="IPR036259">
    <property type="entry name" value="MFS_trans_sf"/>
</dbReference>
<feature type="transmembrane region" description="Helical" evidence="6">
    <location>
        <begin position="349"/>
        <end position="371"/>
    </location>
</feature>
<name>A0A223CXP5_9BACL</name>
<dbReference type="PROSITE" id="PS50850">
    <property type="entry name" value="MFS"/>
    <property type="match status" value="1"/>
</dbReference>
<feature type="transmembrane region" description="Helical" evidence="6">
    <location>
        <begin position="201"/>
        <end position="223"/>
    </location>
</feature>
<proteinExistence type="predicted"/>
<dbReference type="Gene3D" id="1.20.1250.20">
    <property type="entry name" value="MFS general substrate transporter like domains"/>
    <property type="match status" value="2"/>
</dbReference>
<evidence type="ECO:0000259" key="7">
    <source>
        <dbReference type="PROSITE" id="PS50850"/>
    </source>
</evidence>
<feature type="transmembrane region" description="Helical" evidence="6">
    <location>
        <begin position="74"/>
        <end position="101"/>
    </location>
</feature>
<dbReference type="InterPro" id="IPR011701">
    <property type="entry name" value="MFS"/>
</dbReference>
<gene>
    <name evidence="8" type="ORF">CIG75_03060</name>
</gene>
<dbReference type="CDD" id="cd17489">
    <property type="entry name" value="MFS_YfcJ_like"/>
    <property type="match status" value="1"/>
</dbReference>
<keyword evidence="5 6" id="KW-0472">Membrane</keyword>
<organism evidence="8 9">
    <name type="scientific">Tumebacillus algifaecis</name>
    <dbReference type="NCBI Taxonomy" id="1214604"/>
    <lineage>
        <taxon>Bacteria</taxon>
        <taxon>Bacillati</taxon>
        <taxon>Bacillota</taxon>
        <taxon>Bacilli</taxon>
        <taxon>Bacillales</taxon>
        <taxon>Alicyclobacillaceae</taxon>
        <taxon>Tumebacillus</taxon>
    </lineage>
</organism>
<evidence type="ECO:0000256" key="2">
    <source>
        <dbReference type="ARBA" id="ARBA00022448"/>
    </source>
</evidence>
<evidence type="ECO:0000256" key="4">
    <source>
        <dbReference type="ARBA" id="ARBA00022989"/>
    </source>
</evidence>
<protein>
    <submittedName>
        <fullName evidence="8">MFS transporter</fullName>
    </submittedName>
</protein>